<protein>
    <submittedName>
        <fullName evidence="2">Cytochrome C oxidase subunit II</fullName>
    </submittedName>
</protein>
<gene>
    <name evidence="2" type="ORF">GRF59_11110</name>
</gene>
<dbReference type="SUPFAM" id="SSF49503">
    <property type="entry name" value="Cupredoxins"/>
    <property type="match status" value="1"/>
</dbReference>
<dbReference type="PROSITE" id="PS51257">
    <property type="entry name" value="PROKAR_LIPOPROTEIN"/>
    <property type="match status" value="1"/>
</dbReference>
<name>A0A7X3LGK0_9BACL</name>
<reference evidence="2 3" key="1">
    <citation type="submission" date="2019-12" db="EMBL/GenBank/DDBJ databases">
        <title>Paenibacillus sp. nov., an endophytic bacterium isolated from the stem of Dendrobium.</title>
        <authorList>
            <person name="Zhao R."/>
        </authorList>
    </citation>
    <scope>NUCLEOTIDE SEQUENCE [LARGE SCALE GENOMIC DNA]</scope>
    <source>
        <strain evidence="2 3">HJL G12</strain>
    </source>
</reference>
<feature type="chain" id="PRO_5038427679" evidence="1">
    <location>
        <begin position="22"/>
        <end position="129"/>
    </location>
</feature>
<feature type="signal peptide" evidence="1">
    <location>
        <begin position="1"/>
        <end position="21"/>
    </location>
</feature>
<comment type="caution">
    <text evidence="2">The sequence shown here is derived from an EMBL/GenBank/DDBJ whole genome shotgun (WGS) entry which is preliminary data.</text>
</comment>
<sequence length="129" mass="13726">MKTTFAFVLSCMLLLVLSACGGEKEDSSTASSGVSDTGVAPSEELVIKATNYAFDKQEYHLKKGVPVKITFENEQGTHGVLIPALELQLDGKHKSKVVTPEKAGTFDMTCSIFCGAGHTAMIAKVVVDE</sequence>
<dbReference type="Proteomes" id="UP000460318">
    <property type="component" value="Unassembled WGS sequence"/>
</dbReference>
<proteinExistence type="predicted"/>
<keyword evidence="1" id="KW-0732">Signal</keyword>
<evidence type="ECO:0000313" key="3">
    <source>
        <dbReference type="Proteomes" id="UP000460318"/>
    </source>
</evidence>
<evidence type="ECO:0000313" key="2">
    <source>
        <dbReference type="EMBL" id="MWV44182.1"/>
    </source>
</evidence>
<organism evidence="2 3">
    <name type="scientific">Paenibacillus dendrobii</name>
    <dbReference type="NCBI Taxonomy" id="2691084"/>
    <lineage>
        <taxon>Bacteria</taxon>
        <taxon>Bacillati</taxon>
        <taxon>Bacillota</taxon>
        <taxon>Bacilli</taxon>
        <taxon>Bacillales</taxon>
        <taxon>Paenibacillaceae</taxon>
        <taxon>Paenibacillus</taxon>
    </lineage>
</organism>
<keyword evidence="3" id="KW-1185">Reference proteome</keyword>
<dbReference type="RefSeq" id="WP_160497624.1">
    <property type="nucleotide sequence ID" value="NZ_WUBI01000001.1"/>
</dbReference>
<evidence type="ECO:0000256" key="1">
    <source>
        <dbReference type="SAM" id="SignalP"/>
    </source>
</evidence>
<dbReference type="EMBL" id="WUBI01000001">
    <property type="protein sequence ID" value="MWV44182.1"/>
    <property type="molecule type" value="Genomic_DNA"/>
</dbReference>
<dbReference type="Gene3D" id="2.60.40.420">
    <property type="entry name" value="Cupredoxins - blue copper proteins"/>
    <property type="match status" value="1"/>
</dbReference>
<accession>A0A7X3LGK0</accession>
<dbReference type="InterPro" id="IPR008972">
    <property type="entry name" value="Cupredoxin"/>
</dbReference>
<dbReference type="AlphaFoldDB" id="A0A7X3LGK0"/>